<feature type="region of interest" description="Disordered" evidence="8">
    <location>
        <begin position="532"/>
        <end position="610"/>
    </location>
</feature>
<dbReference type="Proteomes" id="UP001497497">
    <property type="component" value="Unassembled WGS sequence"/>
</dbReference>
<protein>
    <recommendedName>
        <fullName evidence="9">C2H2-type domain-containing protein</fullName>
    </recommendedName>
</protein>
<feature type="compositionally biased region" description="Polar residues" evidence="8">
    <location>
        <begin position="201"/>
        <end position="210"/>
    </location>
</feature>
<evidence type="ECO:0000256" key="6">
    <source>
        <dbReference type="ARBA" id="ARBA00023242"/>
    </source>
</evidence>
<feature type="compositionally biased region" description="Polar residues" evidence="8">
    <location>
        <begin position="136"/>
        <end position="145"/>
    </location>
</feature>
<feature type="compositionally biased region" description="Basic residues" evidence="8">
    <location>
        <begin position="896"/>
        <end position="907"/>
    </location>
</feature>
<evidence type="ECO:0000256" key="4">
    <source>
        <dbReference type="ARBA" id="ARBA00022771"/>
    </source>
</evidence>
<feature type="compositionally biased region" description="Low complexity" evidence="8">
    <location>
        <begin position="863"/>
        <end position="878"/>
    </location>
</feature>
<evidence type="ECO:0000313" key="11">
    <source>
        <dbReference type="Proteomes" id="UP001497497"/>
    </source>
</evidence>
<evidence type="ECO:0000313" key="10">
    <source>
        <dbReference type="EMBL" id="CAL1537541.1"/>
    </source>
</evidence>
<gene>
    <name evidence="10" type="ORF">GSLYS_00011450001</name>
</gene>
<keyword evidence="2" id="KW-0479">Metal-binding</keyword>
<feature type="compositionally biased region" description="Basic and acidic residues" evidence="8">
    <location>
        <begin position="805"/>
        <end position="839"/>
    </location>
</feature>
<feature type="domain" description="C2H2-type" evidence="9">
    <location>
        <begin position="1093"/>
        <end position="1120"/>
    </location>
</feature>
<dbReference type="PROSITE" id="PS50157">
    <property type="entry name" value="ZINC_FINGER_C2H2_2"/>
    <property type="match status" value="4"/>
</dbReference>
<feature type="domain" description="C2H2-type" evidence="9">
    <location>
        <begin position="934"/>
        <end position="961"/>
    </location>
</feature>
<feature type="region of interest" description="Disordered" evidence="8">
    <location>
        <begin position="1140"/>
        <end position="1167"/>
    </location>
</feature>
<feature type="compositionally biased region" description="Acidic residues" evidence="8">
    <location>
        <begin position="732"/>
        <end position="753"/>
    </location>
</feature>
<dbReference type="GO" id="GO:0008270">
    <property type="term" value="F:zinc ion binding"/>
    <property type="evidence" value="ECO:0007669"/>
    <property type="project" value="UniProtKB-KW"/>
</dbReference>
<evidence type="ECO:0000256" key="7">
    <source>
        <dbReference type="PROSITE-ProRule" id="PRU00042"/>
    </source>
</evidence>
<proteinExistence type="predicted"/>
<feature type="region of interest" description="Disordered" evidence="8">
    <location>
        <begin position="863"/>
        <end position="932"/>
    </location>
</feature>
<feature type="region of interest" description="Disordered" evidence="8">
    <location>
        <begin position="963"/>
        <end position="1015"/>
    </location>
</feature>
<feature type="region of interest" description="Disordered" evidence="8">
    <location>
        <begin position="129"/>
        <end position="148"/>
    </location>
</feature>
<organism evidence="10 11">
    <name type="scientific">Lymnaea stagnalis</name>
    <name type="common">Great pond snail</name>
    <name type="synonym">Helix stagnalis</name>
    <dbReference type="NCBI Taxonomy" id="6523"/>
    <lineage>
        <taxon>Eukaryota</taxon>
        <taxon>Metazoa</taxon>
        <taxon>Spiralia</taxon>
        <taxon>Lophotrochozoa</taxon>
        <taxon>Mollusca</taxon>
        <taxon>Gastropoda</taxon>
        <taxon>Heterobranchia</taxon>
        <taxon>Euthyneura</taxon>
        <taxon>Panpulmonata</taxon>
        <taxon>Hygrophila</taxon>
        <taxon>Lymnaeoidea</taxon>
        <taxon>Lymnaeidae</taxon>
        <taxon>Lymnaea</taxon>
    </lineage>
</organism>
<dbReference type="FunFam" id="3.30.160.60:FF:000446">
    <property type="entry name" value="Zinc finger protein"/>
    <property type="match status" value="1"/>
</dbReference>
<feature type="compositionally biased region" description="Basic and acidic residues" evidence="8">
    <location>
        <begin position="690"/>
        <end position="700"/>
    </location>
</feature>
<evidence type="ECO:0000256" key="8">
    <source>
        <dbReference type="SAM" id="MobiDB-lite"/>
    </source>
</evidence>
<feature type="domain" description="C2H2-type" evidence="9">
    <location>
        <begin position="1065"/>
        <end position="1092"/>
    </location>
</feature>
<keyword evidence="3" id="KW-0677">Repeat</keyword>
<reference evidence="10 11" key="1">
    <citation type="submission" date="2024-04" db="EMBL/GenBank/DDBJ databases">
        <authorList>
            <consortium name="Genoscope - CEA"/>
            <person name="William W."/>
        </authorList>
    </citation>
    <scope>NUCLEOTIDE SEQUENCE [LARGE SCALE GENOMIC DNA]</scope>
</reference>
<name>A0AAV2HVL5_LYMST</name>
<dbReference type="GO" id="GO:0010468">
    <property type="term" value="P:regulation of gene expression"/>
    <property type="evidence" value="ECO:0007669"/>
    <property type="project" value="TreeGrafter"/>
</dbReference>
<feature type="region of interest" description="Disordered" evidence="8">
    <location>
        <begin position="780"/>
        <end position="847"/>
    </location>
</feature>
<dbReference type="EMBL" id="CAXITT010000266">
    <property type="protein sequence ID" value="CAL1537541.1"/>
    <property type="molecule type" value="Genomic_DNA"/>
</dbReference>
<dbReference type="PANTHER" id="PTHR16515">
    <property type="entry name" value="PR DOMAIN ZINC FINGER PROTEIN"/>
    <property type="match status" value="1"/>
</dbReference>
<evidence type="ECO:0000259" key="9">
    <source>
        <dbReference type="PROSITE" id="PS50157"/>
    </source>
</evidence>
<sequence length="1284" mass="141969">MDNHSNMDGLDGLPMDLWMNQQHPDSNMTSSVFHHPSAQPMRDYLSVTPRTMPAAFDDSLAPMVQNAHMMSSYGRCLPTQSHQPDRQAPTLERSAWSHIMSLDQAIGSYETQESMRHLPNRYSPLDEYKSREESLKPTSLPTSFPSGILPRLPSAPNSSNNFSPMSFLNTSQDKVSQLNELMNLTKTTKTLNTQSLTISTDVSSLESSGDYSPVSPPTTISDQLSSHNPNRVAETLRDDALSSNYGSLPADTTDIFSYFSSKNESFPISQDKLSYSQPSHVTTTNNLPSPSDVPLDMTKVIISKEDSTQSSIMPKLISSHLVFDSNNKQPMNSVGNERSPLLQTLLCKGQVNTTDVTNIKSTQPQLTFSPQIKFIQPVKSTPKKSNFYGRDASLFSFPLENKPLGSPHTIEGASGSMDSTQIFSFDDSIKNVNMRGEDFVDNIEESEVPNERADNGNLITDNVDSSQEFITSDHSLLAESKVLLNSMETSDSVSDLIPSGFNSSNLQSVDSFIENATRKEVGGDEISIDQKESLDDHKNEPENLLQGNNLMDDPLNGTSINDNLEPDDTTLSPPETHGKGKRKKRKGVALKAKPRKQPARKRGRPQRINVNLAMETLNEINDASADNGDEIHTEDVVVGTQRVRKKRGPPQPRTPNLDVAPRRSSSRKSKDNAMRLIELQADSNYSGIRQPEEEIPLEKKSVRKAKKNANKLSALEDELSDISDNNSLGDKSDDDYVIDEEEAQAVDNDDMEVVDEKNKKAKDKKIGGLKMSIKLSGNSSAEIVSGIEDSPVKRKRKLPKKKSEKNKAKTKKLDLEKSEPFLDDMQVKDETVEETKEEISEGAAADMTEKHMSLLQKYFSTASSATAARQTNKNSIPSKIKKLKKKNDNGAGNKSKVGKPGKVKTGPKQKTSVKFNLDDETKSLEDPDSATPKFVCGYCPLRYHSKQDLMTHMEAHMVEMEGKDNASATPSTEDKKKDADSQPNAAISRDPRSNRLGSSASTNQPVKPPLMEKAKTRPFIETVKENKPETLSIKNKFKCGECDQIFNSKPNLLDHVRIHTADKPFECDICHKCFTERNLLSAHRKTHVQEKLLRCHMCSKAFVDKADLSYHMQSHPKRSMTNSSVKMSFSYKKAVKKTVLETPEKDSPSLKAPTSFASALSGEPETSGNAAPLVILLKRGDAPSTSLSGKSSVLDSKWPPKPSHSPVMSQKVPANVTDHKQKESDKLDVGSKTKDLNSKITVQTQQNNNSTTVLSKAGEQNVSDVCSCKECPDCVTRFLQSFDC</sequence>
<feature type="compositionally biased region" description="Polar residues" evidence="8">
    <location>
        <begin position="995"/>
        <end position="1005"/>
    </location>
</feature>
<dbReference type="PANTHER" id="PTHR16515:SF66">
    <property type="entry name" value="C2H2-TYPE DOMAIN-CONTAINING PROTEIN"/>
    <property type="match status" value="1"/>
</dbReference>
<feature type="compositionally biased region" description="Basic and acidic residues" evidence="8">
    <location>
        <begin position="916"/>
        <end position="925"/>
    </location>
</feature>
<keyword evidence="5" id="KW-0862">Zinc</keyword>
<dbReference type="InterPro" id="IPR036236">
    <property type="entry name" value="Znf_C2H2_sf"/>
</dbReference>
<evidence type="ECO:0000256" key="5">
    <source>
        <dbReference type="ARBA" id="ARBA00022833"/>
    </source>
</evidence>
<dbReference type="SMART" id="SM00355">
    <property type="entry name" value="ZnF_C2H2"/>
    <property type="match status" value="4"/>
</dbReference>
<keyword evidence="4 7" id="KW-0863">Zinc-finger</keyword>
<accession>A0AAV2HVL5</accession>
<keyword evidence="11" id="KW-1185">Reference proteome</keyword>
<dbReference type="InterPro" id="IPR013087">
    <property type="entry name" value="Znf_C2H2_type"/>
</dbReference>
<keyword evidence="6" id="KW-0539">Nucleus</keyword>
<evidence type="ECO:0000256" key="2">
    <source>
        <dbReference type="ARBA" id="ARBA00022723"/>
    </source>
</evidence>
<feature type="compositionally biased region" description="Polar residues" evidence="8">
    <location>
        <begin position="217"/>
        <end position="226"/>
    </location>
</feature>
<dbReference type="PROSITE" id="PS00028">
    <property type="entry name" value="ZINC_FINGER_C2H2_1"/>
    <property type="match status" value="4"/>
</dbReference>
<feature type="region of interest" description="Disordered" evidence="8">
    <location>
        <begin position="639"/>
        <end position="762"/>
    </location>
</feature>
<feature type="compositionally biased region" description="Basic residues" evidence="8">
    <location>
        <begin position="793"/>
        <end position="804"/>
    </location>
</feature>
<feature type="compositionally biased region" description="Basic and acidic residues" evidence="8">
    <location>
        <begin position="532"/>
        <end position="541"/>
    </location>
</feature>
<comment type="subcellular location">
    <subcellularLocation>
        <location evidence="1">Nucleus</location>
    </subcellularLocation>
</comment>
<evidence type="ECO:0000256" key="3">
    <source>
        <dbReference type="ARBA" id="ARBA00022737"/>
    </source>
</evidence>
<feature type="compositionally biased region" description="Basic residues" evidence="8">
    <location>
        <begin position="579"/>
        <end position="605"/>
    </location>
</feature>
<evidence type="ECO:0000256" key="1">
    <source>
        <dbReference type="ARBA" id="ARBA00004123"/>
    </source>
</evidence>
<feature type="region of interest" description="Disordered" evidence="8">
    <location>
        <begin position="1183"/>
        <end position="1233"/>
    </location>
</feature>
<feature type="region of interest" description="Disordered" evidence="8">
    <location>
        <begin position="201"/>
        <end position="226"/>
    </location>
</feature>
<dbReference type="Pfam" id="PF00096">
    <property type="entry name" value="zf-C2H2"/>
    <property type="match status" value="3"/>
</dbReference>
<dbReference type="SUPFAM" id="SSF57667">
    <property type="entry name" value="beta-beta-alpha zinc fingers"/>
    <property type="match status" value="2"/>
</dbReference>
<dbReference type="GO" id="GO:0005634">
    <property type="term" value="C:nucleus"/>
    <property type="evidence" value="ECO:0007669"/>
    <property type="project" value="UniProtKB-SubCell"/>
</dbReference>
<comment type="caution">
    <text evidence="10">The sequence shown here is derived from an EMBL/GenBank/DDBJ whole genome shotgun (WGS) entry which is preliminary data.</text>
</comment>
<dbReference type="InterPro" id="IPR050331">
    <property type="entry name" value="Zinc_finger"/>
</dbReference>
<feature type="compositionally biased region" description="Basic and acidic residues" evidence="8">
    <location>
        <begin position="1217"/>
        <end position="1233"/>
    </location>
</feature>
<feature type="compositionally biased region" description="Polar residues" evidence="8">
    <location>
        <begin position="1183"/>
        <end position="1194"/>
    </location>
</feature>
<feature type="domain" description="C2H2-type" evidence="9">
    <location>
        <begin position="1037"/>
        <end position="1064"/>
    </location>
</feature>
<dbReference type="Gene3D" id="3.30.160.60">
    <property type="entry name" value="Classic Zinc Finger"/>
    <property type="match status" value="3"/>
</dbReference>